<dbReference type="Proteomes" id="UP000517916">
    <property type="component" value="Unassembled WGS sequence"/>
</dbReference>
<name>A0ABR6BYZ4_9PSEU</name>
<organism evidence="1 2">
    <name type="scientific">Kutzneria viridogrisea</name>
    <dbReference type="NCBI Taxonomy" id="47990"/>
    <lineage>
        <taxon>Bacteria</taxon>
        <taxon>Bacillati</taxon>
        <taxon>Actinomycetota</taxon>
        <taxon>Actinomycetes</taxon>
        <taxon>Pseudonocardiales</taxon>
        <taxon>Pseudonocardiaceae</taxon>
        <taxon>Kutzneria</taxon>
    </lineage>
</organism>
<accession>A0ABR6BYZ4</accession>
<reference evidence="1 2" key="1">
    <citation type="submission" date="2020-08" db="EMBL/GenBank/DDBJ databases">
        <title>Genomic Encyclopedia of Archaeal and Bacterial Type Strains, Phase II (KMG-II): from individual species to whole genera.</title>
        <authorList>
            <person name="Goeker M."/>
        </authorList>
    </citation>
    <scope>NUCLEOTIDE SEQUENCE [LARGE SCALE GENOMIC DNA]</scope>
    <source>
        <strain evidence="1 2">DSM 43850</strain>
    </source>
</reference>
<dbReference type="EMBL" id="JACJID010000011">
    <property type="protein sequence ID" value="MBA8932141.1"/>
    <property type="molecule type" value="Genomic_DNA"/>
</dbReference>
<comment type="caution">
    <text evidence="1">The sequence shown here is derived from an EMBL/GenBank/DDBJ whole genome shotgun (WGS) entry which is preliminary data.</text>
</comment>
<keyword evidence="2" id="KW-1185">Reference proteome</keyword>
<sequence>MDSRAVGAMALAALLVAVYEGTHGFADQWCQGDGDARDKRRFGDQQVYLSDGALVADTPARPGARTCTETQRGWFAAIRHAFSYEAVQVAATLAATRTCGYRVPVPALLAGAVINATTHAVIDRGPVFQWLAAKFNKAEYLERATVVRTPDGPACPNGPGTAWIELDAALHEVIGVGSALVRTAIALRFGRCR</sequence>
<gene>
    <name evidence="1" type="ORF">BC739_009400</name>
</gene>
<protein>
    <submittedName>
        <fullName evidence="1">Uncharacterized protein</fullName>
    </submittedName>
</protein>
<evidence type="ECO:0000313" key="1">
    <source>
        <dbReference type="EMBL" id="MBA8932141.1"/>
    </source>
</evidence>
<evidence type="ECO:0000313" key="2">
    <source>
        <dbReference type="Proteomes" id="UP000517916"/>
    </source>
</evidence>
<dbReference type="RefSeq" id="WP_182840666.1">
    <property type="nucleotide sequence ID" value="NZ_BAAABQ010000083.1"/>
</dbReference>
<proteinExistence type="predicted"/>